<dbReference type="PRINTS" id="PR01853">
    <property type="entry name" value="YAJCTRNLCASE"/>
</dbReference>
<dbReference type="Proteomes" id="UP000199800">
    <property type="component" value="Unassembled WGS sequence"/>
</dbReference>
<evidence type="ECO:0000256" key="9">
    <source>
        <dbReference type="ARBA" id="ARBA00023136"/>
    </source>
</evidence>
<comment type="similarity">
    <text evidence="2">Belongs to the YajC family.</text>
</comment>
<dbReference type="NCBIfam" id="TIGR00739">
    <property type="entry name" value="yajC"/>
    <property type="match status" value="1"/>
</dbReference>
<reference evidence="11 12" key="1">
    <citation type="submission" date="2016-10" db="EMBL/GenBank/DDBJ databases">
        <authorList>
            <person name="de Groot N.N."/>
        </authorList>
    </citation>
    <scope>NUCLEOTIDE SEQUENCE [LARGE SCALE GENOMIC DNA]</scope>
    <source>
        <strain evidence="11 12">DSM 1801</strain>
    </source>
</reference>
<evidence type="ECO:0000256" key="6">
    <source>
        <dbReference type="ARBA" id="ARBA00022927"/>
    </source>
</evidence>
<dbReference type="EMBL" id="FOHN01000015">
    <property type="protein sequence ID" value="SET33384.1"/>
    <property type="molecule type" value="Genomic_DNA"/>
</dbReference>
<dbReference type="AlphaFoldDB" id="A0A1I0DNU4"/>
<evidence type="ECO:0000256" key="1">
    <source>
        <dbReference type="ARBA" id="ARBA00004162"/>
    </source>
</evidence>
<organism evidence="11 12">
    <name type="scientific">[Clostridium] polysaccharolyticum</name>
    <dbReference type="NCBI Taxonomy" id="29364"/>
    <lineage>
        <taxon>Bacteria</taxon>
        <taxon>Bacillati</taxon>
        <taxon>Bacillota</taxon>
        <taxon>Clostridia</taxon>
        <taxon>Lachnospirales</taxon>
        <taxon>Lachnospiraceae</taxon>
    </lineage>
</organism>
<keyword evidence="7 10" id="KW-1133">Transmembrane helix</keyword>
<evidence type="ECO:0000256" key="2">
    <source>
        <dbReference type="ARBA" id="ARBA00006742"/>
    </source>
</evidence>
<comment type="subcellular location">
    <subcellularLocation>
        <location evidence="1">Cell membrane</location>
        <topology evidence="1">Single-pass membrane protein</topology>
    </subcellularLocation>
</comment>
<dbReference type="PANTHER" id="PTHR33909">
    <property type="entry name" value="SEC TRANSLOCON ACCESSORY COMPLEX SUBUNIT YAJC"/>
    <property type="match status" value="1"/>
</dbReference>
<gene>
    <name evidence="11" type="ORF">SAMN04487772_11554</name>
</gene>
<evidence type="ECO:0000256" key="8">
    <source>
        <dbReference type="ARBA" id="ARBA00023010"/>
    </source>
</evidence>
<protein>
    <submittedName>
        <fullName evidence="11">Preprotein translocase subunit YajC</fullName>
    </submittedName>
</protein>
<dbReference type="STRING" id="29364.SAMN04487772_11554"/>
<keyword evidence="12" id="KW-1185">Reference proteome</keyword>
<evidence type="ECO:0000256" key="3">
    <source>
        <dbReference type="ARBA" id="ARBA00022448"/>
    </source>
</evidence>
<keyword evidence="4" id="KW-1003">Cell membrane</keyword>
<keyword evidence="8" id="KW-0811">Translocation</keyword>
<keyword evidence="3" id="KW-0813">Transport</keyword>
<name>A0A1I0DNU4_9FIRM</name>
<proteinExistence type="inferred from homology"/>
<dbReference type="InterPro" id="IPR003849">
    <property type="entry name" value="Preprotein_translocase_YajC"/>
</dbReference>
<feature type="transmembrane region" description="Helical" evidence="10">
    <location>
        <begin position="15"/>
        <end position="34"/>
    </location>
</feature>
<dbReference type="GO" id="GO:0005886">
    <property type="term" value="C:plasma membrane"/>
    <property type="evidence" value="ECO:0007669"/>
    <property type="project" value="UniProtKB-SubCell"/>
</dbReference>
<accession>A0A1I0DNU4</accession>
<evidence type="ECO:0000256" key="5">
    <source>
        <dbReference type="ARBA" id="ARBA00022692"/>
    </source>
</evidence>
<dbReference type="GO" id="GO:0015031">
    <property type="term" value="P:protein transport"/>
    <property type="evidence" value="ECO:0007669"/>
    <property type="project" value="UniProtKB-KW"/>
</dbReference>
<evidence type="ECO:0000256" key="7">
    <source>
        <dbReference type="ARBA" id="ARBA00022989"/>
    </source>
</evidence>
<keyword evidence="5 10" id="KW-0812">Transmembrane</keyword>
<evidence type="ECO:0000256" key="4">
    <source>
        <dbReference type="ARBA" id="ARBA00022475"/>
    </source>
</evidence>
<dbReference type="SMART" id="SM01323">
    <property type="entry name" value="YajC"/>
    <property type="match status" value="1"/>
</dbReference>
<keyword evidence="6" id="KW-0653">Protein transport</keyword>
<dbReference type="PANTHER" id="PTHR33909:SF1">
    <property type="entry name" value="SEC TRANSLOCON ACCESSORY COMPLEX SUBUNIT YAJC"/>
    <property type="match status" value="1"/>
</dbReference>
<dbReference type="Pfam" id="PF02699">
    <property type="entry name" value="YajC"/>
    <property type="match status" value="1"/>
</dbReference>
<dbReference type="RefSeq" id="WP_177180743.1">
    <property type="nucleotide sequence ID" value="NZ_FOHN01000015.1"/>
</dbReference>
<sequence length="105" mass="11580">MTFLPVLAAGGTSNMLATTVLPLVLMFGLFYFLLIRPQKKQEREHAALVNSVETGDSILTSAGFYGVVIDVMPEIVIVEFGNNKNCRIPMKREHIQAVEKANKDA</sequence>
<evidence type="ECO:0000313" key="12">
    <source>
        <dbReference type="Proteomes" id="UP000199800"/>
    </source>
</evidence>
<evidence type="ECO:0000256" key="10">
    <source>
        <dbReference type="SAM" id="Phobius"/>
    </source>
</evidence>
<evidence type="ECO:0000313" key="11">
    <source>
        <dbReference type="EMBL" id="SET33384.1"/>
    </source>
</evidence>
<keyword evidence="9 10" id="KW-0472">Membrane</keyword>